<dbReference type="Proteomes" id="UP001594288">
    <property type="component" value="Unassembled WGS sequence"/>
</dbReference>
<evidence type="ECO:0000256" key="1">
    <source>
        <dbReference type="SAM" id="Phobius"/>
    </source>
</evidence>
<organism evidence="2 3">
    <name type="scientific">Eiseniibacteriota bacterium</name>
    <dbReference type="NCBI Taxonomy" id="2212470"/>
    <lineage>
        <taxon>Bacteria</taxon>
        <taxon>Candidatus Eiseniibacteriota</taxon>
    </lineage>
</organism>
<evidence type="ECO:0008006" key="4">
    <source>
        <dbReference type="Google" id="ProtNLM"/>
    </source>
</evidence>
<evidence type="ECO:0000313" key="2">
    <source>
        <dbReference type="EMBL" id="MFC1799992.1"/>
    </source>
</evidence>
<keyword evidence="1" id="KW-1133">Transmembrane helix</keyword>
<evidence type="ECO:0000313" key="3">
    <source>
        <dbReference type="Proteomes" id="UP001594288"/>
    </source>
</evidence>
<sequence>MKSAGHCGRNYRSIGASTVLFLGFGVVLSIFMGCGDDGPTACGTCGVENELVFTRADSTEVVFPSSARAYVWCGDWDTWDTEGEVPALRIGFGTRNVEDHNWMLTAVLADIELDQPISFPATTGGNEPRRVLLFLNDGPNELSSFEGESSGTITFHSLPCPGGGSVEFTIDAVLGSEYWNLGPVAVTGYFRHYLTGLPRETE</sequence>
<proteinExistence type="predicted"/>
<keyword evidence="1" id="KW-0812">Transmembrane</keyword>
<comment type="caution">
    <text evidence="2">The sequence shown here is derived from an EMBL/GenBank/DDBJ whole genome shotgun (WGS) entry which is preliminary data.</text>
</comment>
<name>A0ABV6YQ02_UNCEI</name>
<keyword evidence="1" id="KW-0472">Membrane</keyword>
<protein>
    <recommendedName>
        <fullName evidence="4">Lipoprotein</fullName>
    </recommendedName>
</protein>
<feature type="transmembrane region" description="Helical" evidence="1">
    <location>
        <begin position="12"/>
        <end position="32"/>
    </location>
</feature>
<gene>
    <name evidence="2" type="ORF">ACFL2Z_03670</name>
</gene>
<dbReference type="EMBL" id="JBHPEI010000051">
    <property type="protein sequence ID" value="MFC1799992.1"/>
    <property type="molecule type" value="Genomic_DNA"/>
</dbReference>
<keyword evidence="3" id="KW-1185">Reference proteome</keyword>
<reference evidence="2 3" key="1">
    <citation type="submission" date="2024-09" db="EMBL/GenBank/DDBJ databases">
        <authorList>
            <person name="D'Angelo T."/>
        </authorList>
    </citation>
    <scope>NUCLEOTIDE SEQUENCE [LARGE SCALE GENOMIC DNA]</scope>
    <source>
        <strain evidence="2">SAG AM-311-F02</strain>
    </source>
</reference>
<dbReference type="PROSITE" id="PS51257">
    <property type="entry name" value="PROKAR_LIPOPROTEIN"/>
    <property type="match status" value="1"/>
</dbReference>
<accession>A0ABV6YQ02</accession>